<evidence type="ECO:0000256" key="1">
    <source>
        <dbReference type="ARBA" id="ARBA00006484"/>
    </source>
</evidence>
<reference evidence="4" key="1">
    <citation type="submission" date="2018-12" db="EMBL/GenBank/DDBJ databases">
        <title>Tengunoibacter tsumagoiensis gen. nov., sp. nov., Dictyobacter kobayashii sp. nov., D. alpinus sp. nov., and D. joshuensis sp. nov. and description of Dictyobacteraceae fam. nov. within the order Ktedonobacterales isolated from Tengu-no-mugimeshi.</title>
        <authorList>
            <person name="Wang C.M."/>
            <person name="Zheng Y."/>
            <person name="Sakai Y."/>
            <person name="Toyoda A."/>
            <person name="Minakuchi Y."/>
            <person name="Abe K."/>
            <person name="Yokota A."/>
            <person name="Yabe S."/>
        </authorList>
    </citation>
    <scope>NUCLEOTIDE SEQUENCE [LARGE SCALE GENOMIC DNA]</scope>
    <source>
        <strain evidence="4">Uno16</strain>
    </source>
</reference>
<dbReference type="InterPro" id="IPR002347">
    <property type="entry name" value="SDR_fam"/>
</dbReference>
<dbReference type="GO" id="GO:0016491">
    <property type="term" value="F:oxidoreductase activity"/>
    <property type="evidence" value="ECO:0007669"/>
    <property type="project" value="UniProtKB-KW"/>
</dbReference>
<dbReference type="Gene3D" id="3.40.50.720">
    <property type="entry name" value="NAD(P)-binding Rossmann-like Domain"/>
    <property type="match status" value="1"/>
</dbReference>
<dbReference type="PROSITE" id="PS00061">
    <property type="entry name" value="ADH_SHORT"/>
    <property type="match status" value="1"/>
</dbReference>
<dbReference type="InterPro" id="IPR050259">
    <property type="entry name" value="SDR"/>
</dbReference>
<gene>
    <name evidence="3" type="ORF">KDA_73950</name>
</gene>
<sequence length="256" mass="26859">MTETLIGKQAVVTGGTSGIGAAIVQYLQEEGATVLTCARSSQETLPAGVLFVQTDLATAEGTQHLAEQALNMLGSIDILVNNAAATQHLFHAGGLMTIEDTAWEQALNVNLLSSVRLDKALLPGMLERHSGSIIHISSGTARLPMPAMLHYAASKAALTTYSKGLALEVASRGVRVNMATLGMVETPGLDKDQQDIAQARGIDIAAARQAALHRIPLGRFGQPRDIAELVGFLVSDRALWMTGSNVVIDGGLMPAV</sequence>
<dbReference type="PRINTS" id="PR00081">
    <property type="entry name" value="GDHRDH"/>
</dbReference>
<dbReference type="PANTHER" id="PTHR42879:SF6">
    <property type="entry name" value="NADPH-DEPENDENT REDUCTASE BACG"/>
    <property type="match status" value="1"/>
</dbReference>
<comment type="caution">
    <text evidence="3">The sequence shown here is derived from an EMBL/GenBank/DDBJ whole genome shotgun (WGS) entry which is preliminary data.</text>
</comment>
<proteinExistence type="inferred from homology"/>
<dbReference type="SUPFAM" id="SSF51735">
    <property type="entry name" value="NAD(P)-binding Rossmann-fold domains"/>
    <property type="match status" value="1"/>
</dbReference>
<dbReference type="InterPro" id="IPR036291">
    <property type="entry name" value="NAD(P)-bd_dom_sf"/>
</dbReference>
<dbReference type="PRINTS" id="PR00080">
    <property type="entry name" value="SDRFAMILY"/>
</dbReference>
<dbReference type="Pfam" id="PF13561">
    <property type="entry name" value="adh_short_C2"/>
    <property type="match status" value="1"/>
</dbReference>
<dbReference type="RefSeq" id="WP_126631820.1">
    <property type="nucleotide sequence ID" value="NZ_BIFT01000002.1"/>
</dbReference>
<dbReference type="PANTHER" id="PTHR42879">
    <property type="entry name" value="3-OXOACYL-(ACYL-CARRIER-PROTEIN) REDUCTASE"/>
    <property type="match status" value="1"/>
</dbReference>
<dbReference type="GO" id="GO:0032787">
    <property type="term" value="P:monocarboxylic acid metabolic process"/>
    <property type="evidence" value="ECO:0007669"/>
    <property type="project" value="UniProtKB-ARBA"/>
</dbReference>
<evidence type="ECO:0000256" key="2">
    <source>
        <dbReference type="ARBA" id="ARBA00023002"/>
    </source>
</evidence>
<protein>
    <submittedName>
        <fullName evidence="3">Short-chain dehydrogenase</fullName>
    </submittedName>
</protein>
<dbReference type="OrthoDB" id="9804774at2"/>
<comment type="similarity">
    <text evidence="1">Belongs to the short-chain dehydrogenases/reductases (SDR) family.</text>
</comment>
<dbReference type="Proteomes" id="UP000287171">
    <property type="component" value="Unassembled WGS sequence"/>
</dbReference>
<evidence type="ECO:0000313" key="4">
    <source>
        <dbReference type="Proteomes" id="UP000287171"/>
    </source>
</evidence>
<dbReference type="AlphaFoldDB" id="A0A402BKQ1"/>
<name>A0A402BKQ1_9CHLR</name>
<evidence type="ECO:0000313" key="3">
    <source>
        <dbReference type="EMBL" id="GCE31911.1"/>
    </source>
</evidence>
<dbReference type="FunFam" id="3.40.50.720:FF:000084">
    <property type="entry name" value="Short-chain dehydrogenase reductase"/>
    <property type="match status" value="1"/>
</dbReference>
<keyword evidence="4" id="KW-1185">Reference proteome</keyword>
<dbReference type="NCBIfam" id="NF005095">
    <property type="entry name" value="PRK06523.1"/>
    <property type="match status" value="1"/>
</dbReference>
<keyword evidence="2" id="KW-0560">Oxidoreductase</keyword>
<organism evidence="3 4">
    <name type="scientific">Dictyobacter alpinus</name>
    <dbReference type="NCBI Taxonomy" id="2014873"/>
    <lineage>
        <taxon>Bacteria</taxon>
        <taxon>Bacillati</taxon>
        <taxon>Chloroflexota</taxon>
        <taxon>Ktedonobacteria</taxon>
        <taxon>Ktedonobacterales</taxon>
        <taxon>Dictyobacteraceae</taxon>
        <taxon>Dictyobacter</taxon>
    </lineage>
</organism>
<dbReference type="InterPro" id="IPR020904">
    <property type="entry name" value="Sc_DH/Rdtase_CS"/>
</dbReference>
<dbReference type="EMBL" id="BIFT01000002">
    <property type="protein sequence ID" value="GCE31911.1"/>
    <property type="molecule type" value="Genomic_DNA"/>
</dbReference>
<accession>A0A402BKQ1</accession>